<dbReference type="InterPro" id="IPR052896">
    <property type="entry name" value="GGT-like_enzyme"/>
</dbReference>
<evidence type="ECO:0000313" key="1">
    <source>
        <dbReference type="EMBL" id="SBT26754.1"/>
    </source>
</evidence>
<dbReference type="InterPro" id="IPR043137">
    <property type="entry name" value="GGT_ssub_C"/>
</dbReference>
<keyword evidence="1" id="KW-0808">Transferase</keyword>
<dbReference type="InterPro" id="IPR043138">
    <property type="entry name" value="GGT_lsub"/>
</dbReference>
<keyword evidence="1" id="KW-0012">Acyltransferase</keyword>
<dbReference type="STRING" id="1851544.ODI_00879"/>
<keyword evidence="3" id="KW-1185">Reference proteome</keyword>
<name>A0A1C3K5L7_9BURK</name>
<dbReference type="Proteomes" id="UP000078558">
    <property type="component" value="Chromosome I"/>
</dbReference>
<dbReference type="KEGG" id="odi:ODI_R4100"/>
<dbReference type="Gene3D" id="1.10.246.130">
    <property type="match status" value="1"/>
</dbReference>
<reference evidence="1 3" key="1">
    <citation type="submission" date="2016-06" db="EMBL/GenBank/DDBJ databases">
        <authorList>
            <person name="Kjaerup R.B."/>
            <person name="Dalgaard T.S."/>
            <person name="Juul-Madsen H.R."/>
        </authorList>
    </citation>
    <scope>NUCLEOTIDE SEQUENCE [LARGE SCALE GENOMIC DNA]</scope>
    <source>
        <strain evidence="1">Orrdi1</strain>
    </source>
</reference>
<dbReference type="Pfam" id="PF01019">
    <property type="entry name" value="G_glu_transpept"/>
    <property type="match status" value="1"/>
</dbReference>
<evidence type="ECO:0000313" key="3">
    <source>
        <dbReference type="Proteomes" id="UP000078558"/>
    </source>
</evidence>
<gene>
    <name evidence="1" type="ORF">ODI_00879</name>
    <name evidence="2" type="ORF">ODI_R4100</name>
</gene>
<dbReference type="PANTHER" id="PTHR43881">
    <property type="entry name" value="GAMMA-GLUTAMYLTRANSPEPTIDASE (AFU_ORTHOLOGUE AFUA_4G13580)"/>
    <property type="match status" value="1"/>
</dbReference>
<organism evidence="1 3">
    <name type="scientific">Orrella dioscoreae</name>
    <dbReference type="NCBI Taxonomy" id="1851544"/>
    <lineage>
        <taxon>Bacteria</taxon>
        <taxon>Pseudomonadati</taxon>
        <taxon>Pseudomonadota</taxon>
        <taxon>Betaproteobacteria</taxon>
        <taxon>Burkholderiales</taxon>
        <taxon>Alcaligenaceae</taxon>
        <taxon>Orrella</taxon>
    </lineage>
</organism>
<dbReference type="SUPFAM" id="SSF56235">
    <property type="entry name" value="N-terminal nucleophile aminohydrolases (Ntn hydrolases)"/>
    <property type="match status" value="1"/>
</dbReference>
<dbReference type="GO" id="GO:0103068">
    <property type="term" value="F:leukotriene C4 gamma-glutamyl transferase activity"/>
    <property type="evidence" value="ECO:0007669"/>
    <property type="project" value="UniProtKB-EC"/>
</dbReference>
<protein>
    <submittedName>
        <fullName evidence="1">Gamma-glutamyltranspeptidase</fullName>
        <ecNumber evidence="1">2.3.2.2</ecNumber>
    </submittedName>
</protein>
<dbReference type="PANTHER" id="PTHR43881:SF5">
    <property type="entry name" value="GAMMA-GLUTAMYLTRANSPEPTIDASE"/>
    <property type="match status" value="1"/>
</dbReference>
<sequence>MQSPNNPARGTRGMVTTPNALASQSGLAVLREGGSAVEAMIAAAATIAVVYPHMNSLGGDGFWLISRPGHDPVGLEACGAAAAGASLEGYRAQGLERIPFRGGLAANTVAGTVSGWHAAHEWARANLGSALPISRLLEDAIHYARHGIPVTRSLAACVAAKRDELIDVPGFARAFLPDGKAPVEGGRHLQPAMADTLAHLARHGLDDFYRGDLAQRIAEDLHAAGSPIGLEDLRAHQAVWKTPLAMPHTLGTLYNMPPPTQGLVSLLILGQLDRILPERFDHLGADYVHACVEATKQAFAIRDQHITDPAFMTETPDAFLTPAALDAMAERLRPSQAASWGGGQGPGDTVWMGAIDANGVAVSFIQSIYHEFGSGVVLPQSGLNWQNRGCSFSLDPASRNPLAPRRKPFHTLNPAMARLSDGRSIVYGNMGGDGQPQSQSAVFTRITQLGMNPQAAIDAPRWLLGRTWGNANESLKLEARFPPATVDTLRARGHAVEVLSAYDEIMGHAGAIVRTADGVLEGGSDPRSDGAAVGW</sequence>
<evidence type="ECO:0000313" key="2">
    <source>
        <dbReference type="EMBL" id="SOE52349.1"/>
    </source>
</evidence>
<accession>A0A1C3K5L7</accession>
<reference evidence="2 3" key="2">
    <citation type="submission" date="2017-08" db="EMBL/GenBank/DDBJ databases">
        <authorList>
            <person name="de Groot N.N."/>
        </authorList>
    </citation>
    <scope>NUCLEOTIDE SEQUENCE [LARGE SCALE GENOMIC DNA]</scope>
    <source>
        <strain evidence="2">Orrdi1</strain>
    </source>
</reference>
<dbReference type="InterPro" id="IPR029055">
    <property type="entry name" value="Ntn_hydrolases_N"/>
</dbReference>
<dbReference type="AlphaFoldDB" id="A0A1C3K5L7"/>
<dbReference type="Gene3D" id="3.60.20.40">
    <property type="match status" value="1"/>
</dbReference>
<dbReference type="PRINTS" id="PR01210">
    <property type="entry name" value="GGTRANSPTASE"/>
</dbReference>
<proteinExistence type="predicted"/>
<dbReference type="EMBL" id="FLRC01000044">
    <property type="protein sequence ID" value="SBT26754.1"/>
    <property type="molecule type" value="Genomic_DNA"/>
</dbReference>
<dbReference type="EC" id="2.3.2.2" evidence="1"/>
<dbReference type="EMBL" id="LT907988">
    <property type="protein sequence ID" value="SOE52349.1"/>
    <property type="molecule type" value="Genomic_DNA"/>
</dbReference>